<protein>
    <submittedName>
        <fullName evidence="1">Uncharacterized protein</fullName>
    </submittedName>
</protein>
<dbReference type="Proteomes" id="UP001291623">
    <property type="component" value="Unassembled WGS sequence"/>
</dbReference>
<dbReference type="AlphaFoldDB" id="A0AAE1RLK9"/>
<sequence>MKKTFLYNFFPSKEKEETSNDSKTPLIVTRRLLEIRDMYSAPVIDPQNSWKIKKVVTHHEMIIGKQVMPFAEVLEHVLGNWTLGSAKLVTLGHKKHVDLWEVTEENNPKTYLNEGTYIEILLSQDNALVCVNLFKDRGLSVDDETGLYWDPMSSNFKFKLIKKGHVMIFLRR</sequence>
<comment type="caution">
    <text evidence="1">The sequence shown here is derived from an EMBL/GenBank/DDBJ whole genome shotgun (WGS) entry which is preliminary data.</text>
</comment>
<evidence type="ECO:0000313" key="1">
    <source>
        <dbReference type="EMBL" id="KAK4353232.1"/>
    </source>
</evidence>
<proteinExistence type="predicted"/>
<accession>A0AAE1RLK9</accession>
<reference evidence="1" key="1">
    <citation type="submission" date="2023-12" db="EMBL/GenBank/DDBJ databases">
        <title>Genome assembly of Anisodus tanguticus.</title>
        <authorList>
            <person name="Wang Y.-J."/>
        </authorList>
    </citation>
    <scope>NUCLEOTIDE SEQUENCE</scope>
    <source>
        <strain evidence="1">KB-2021</strain>
        <tissue evidence="1">Leaf</tissue>
    </source>
</reference>
<keyword evidence="2" id="KW-1185">Reference proteome</keyword>
<organism evidence="1 2">
    <name type="scientific">Anisodus tanguticus</name>
    <dbReference type="NCBI Taxonomy" id="243964"/>
    <lineage>
        <taxon>Eukaryota</taxon>
        <taxon>Viridiplantae</taxon>
        <taxon>Streptophyta</taxon>
        <taxon>Embryophyta</taxon>
        <taxon>Tracheophyta</taxon>
        <taxon>Spermatophyta</taxon>
        <taxon>Magnoliopsida</taxon>
        <taxon>eudicotyledons</taxon>
        <taxon>Gunneridae</taxon>
        <taxon>Pentapetalae</taxon>
        <taxon>asterids</taxon>
        <taxon>lamiids</taxon>
        <taxon>Solanales</taxon>
        <taxon>Solanaceae</taxon>
        <taxon>Solanoideae</taxon>
        <taxon>Hyoscyameae</taxon>
        <taxon>Anisodus</taxon>
    </lineage>
</organism>
<dbReference type="EMBL" id="JAVYJV010000015">
    <property type="protein sequence ID" value="KAK4353232.1"/>
    <property type="molecule type" value="Genomic_DNA"/>
</dbReference>
<gene>
    <name evidence="1" type="ORF">RND71_028750</name>
</gene>
<evidence type="ECO:0000313" key="2">
    <source>
        <dbReference type="Proteomes" id="UP001291623"/>
    </source>
</evidence>
<dbReference type="PANTHER" id="PTHR36264:SF5">
    <property type="entry name" value="SET DOMAIN-CONTAINING PROTEIN"/>
    <property type="match status" value="1"/>
</dbReference>
<dbReference type="PANTHER" id="PTHR36264">
    <property type="entry name" value="SET DOMAIN-CONTAINING PROTEIN"/>
    <property type="match status" value="1"/>
</dbReference>
<name>A0AAE1RLK9_9SOLA</name>